<comment type="subcellular location">
    <subcellularLocation>
        <location evidence="1">Cell membrane</location>
        <topology evidence="1">Lipid-anchor</topology>
        <topology evidence="1">GPI-anchor</topology>
    </subcellularLocation>
    <subcellularLocation>
        <location evidence="2">Secreted</location>
    </subcellularLocation>
</comment>
<evidence type="ECO:0000313" key="19">
    <source>
        <dbReference type="EMBL" id="KAF2015989.1"/>
    </source>
</evidence>
<sequence length="168" mass="16278">MRLSTTAVLAALCSAALAQNLLDQLPKCARDCFGNSFGNCAPLDIPCICGNQTRIAALSCCVSQTCEDKDEENTIKFARDICSANGITVPTQASCAASQTGAPSTAPPSSAATSGASTAASSAASSGAPQSSAATAATQSPGAAPTPLVAKGIGMGLVAVAGGLLAAL</sequence>
<dbReference type="PROSITE" id="PS52012">
    <property type="entry name" value="CFEM"/>
    <property type="match status" value="1"/>
</dbReference>
<dbReference type="InterPro" id="IPR051735">
    <property type="entry name" value="CFEM_domain"/>
</dbReference>
<dbReference type="GO" id="GO:0098552">
    <property type="term" value="C:side of membrane"/>
    <property type="evidence" value="ECO:0007669"/>
    <property type="project" value="UniProtKB-KW"/>
</dbReference>
<evidence type="ECO:0000256" key="2">
    <source>
        <dbReference type="ARBA" id="ARBA00004613"/>
    </source>
</evidence>
<feature type="domain" description="CFEM" evidence="18">
    <location>
        <begin position="1"/>
        <end position="109"/>
    </location>
</feature>
<name>A0A6A5XSV7_9PLEO</name>
<dbReference type="PANTHER" id="PTHR37928">
    <property type="entry name" value="CFEM DOMAIN PROTEIN (AFU_ORTHOLOGUE AFUA_6G14090)"/>
    <property type="match status" value="1"/>
</dbReference>
<keyword evidence="4" id="KW-1003">Cell membrane</keyword>
<gene>
    <name evidence="19" type="ORF">BU24DRAFT_462201</name>
</gene>
<evidence type="ECO:0000256" key="1">
    <source>
        <dbReference type="ARBA" id="ARBA00004609"/>
    </source>
</evidence>
<feature type="chain" id="PRO_5025346577" description="CFEM domain-containing protein" evidence="17">
    <location>
        <begin position="19"/>
        <end position="168"/>
    </location>
</feature>
<evidence type="ECO:0000256" key="5">
    <source>
        <dbReference type="ARBA" id="ARBA00022525"/>
    </source>
</evidence>
<feature type="disulfide bond" evidence="15">
    <location>
        <begin position="40"/>
        <end position="47"/>
    </location>
</feature>
<keyword evidence="10 15" id="KW-0408">Iron</keyword>
<keyword evidence="13" id="KW-0325">Glycoprotein</keyword>
<dbReference type="SMART" id="SM00747">
    <property type="entry name" value="CFEM"/>
    <property type="match status" value="1"/>
</dbReference>
<dbReference type="Proteomes" id="UP000799778">
    <property type="component" value="Unassembled WGS sequence"/>
</dbReference>
<dbReference type="EMBL" id="ML978069">
    <property type="protein sequence ID" value="KAF2015989.1"/>
    <property type="molecule type" value="Genomic_DNA"/>
</dbReference>
<keyword evidence="14" id="KW-0449">Lipoprotein</keyword>
<keyword evidence="8 15" id="KW-0479">Metal-binding</keyword>
<evidence type="ECO:0000256" key="3">
    <source>
        <dbReference type="ARBA" id="ARBA00010031"/>
    </source>
</evidence>
<keyword evidence="9 17" id="KW-0732">Signal</keyword>
<dbReference type="Pfam" id="PF05730">
    <property type="entry name" value="CFEM"/>
    <property type="match status" value="1"/>
</dbReference>
<dbReference type="AlphaFoldDB" id="A0A6A5XSV7"/>
<feature type="signal peptide" evidence="17">
    <location>
        <begin position="1"/>
        <end position="18"/>
    </location>
</feature>
<dbReference type="PANTHER" id="PTHR37928:SF2">
    <property type="entry name" value="GPI ANCHORED CFEM DOMAIN PROTEIN (AFU_ORTHOLOGUE AFUA_6G10580)"/>
    <property type="match status" value="1"/>
</dbReference>
<proteinExistence type="inferred from homology"/>
<evidence type="ECO:0000256" key="9">
    <source>
        <dbReference type="ARBA" id="ARBA00022729"/>
    </source>
</evidence>
<keyword evidence="5" id="KW-0964">Secreted</keyword>
<feature type="disulfide bond" evidence="15">
    <location>
        <begin position="49"/>
        <end position="82"/>
    </location>
</feature>
<dbReference type="RefSeq" id="XP_033384328.1">
    <property type="nucleotide sequence ID" value="XM_033531972.1"/>
</dbReference>
<evidence type="ECO:0000256" key="7">
    <source>
        <dbReference type="ARBA" id="ARBA00022622"/>
    </source>
</evidence>
<dbReference type="GO" id="GO:0005886">
    <property type="term" value="C:plasma membrane"/>
    <property type="evidence" value="ECO:0007669"/>
    <property type="project" value="UniProtKB-SubCell"/>
</dbReference>
<evidence type="ECO:0000256" key="6">
    <source>
        <dbReference type="ARBA" id="ARBA00022617"/>
    </source>
</evidence>
<dbReference type="GO" id="GO:0005576">
    <property type="term" value="C:extracellular region"/>
    <property type="evidence" value="ECO:0007669"/>
    <property type="project" value="UniProtKB-SubCell"/>
</dbReference>
<evidence type="ECO:0000256" key="14">
    <source>
        <dbReference type="ARBA" id="ARBA00023288"/>
    </source>
</evidence>
<organism evidence="19 20">
    <name type="scientific">Aaosphaeria arxii CBS 175.79</name>
    <dbReference type="NCBI Taxonomy" id="1450172"/>
    <lineage>
        <taxon>Eukaryota</taxon>
        <taxon>Fungi</taxon>
        <taxon>Dikarya</taxon>
        <taxon>Ascomycota</taxon>
        <taxon>Pezizomycotina</taxon>
        <taxon>Dothideomycetes</taxon>
        <taxon>Pleosporomycetidae</taxon>
        <taxon>Pleosporales</taxon>
        <taxon>Pleosporales incertae sedis</taxon>
        <taxon>Aaosphaeria</taxon>
    </lineage>
</organism>
<keyword evidence="6 15" id="KW-0349">Heme</keyword>
<dbReference type="GeneID" id="54289369"/>
<comment type="caution">
    <text evidence="15">Lacks conserved residue(s) required for the propagation of feature annotation.</text>
</comment>
<comment type="similarity">
    <text evidence="3">Belongs to the RBT5 family.</text>
</comment>
<evidence type="ECO:0000256" key="12">
    <source>
        <dbReference type="ARBA" id="ARBA00023157"/>
    </source>
</evidence>
<keyword evidence="11" id="KW-0472">Membrane</keyword>
<evidence type="ECO:0000256" key="4">
    <source>
        <dbReference type="ARBA" id="ARBA00022475"/>
    </source>
</evidence>
<keyword evidence="20" id="KW-1185">Reference proteome</keyword>
<keyword evidence="7" id="KW-0336">GPI-anchor</keyword>
<dbReference type="OrthoDB" id="3065412at2759"/>
<evidence type="ECO:0000256" key="11">
    <source>
        <dbReference type="ARBA" id="ARBA00023136"/>
    </source>
</evidence>
<evidence type="ECO:0000259" key="18">
    <source>
        <dbReference type="PROSITE" id="PS52012"/>
    </source>
</evidence>
<protein>
    <recommendedName>
        <fullName evidence="18">CFEM domain-containing protein</fullName>
    </recommendedName>
</protein>
<evidence type="ECO:0000313" key="20">
    <source>
        <dbReference type="Proteomes" id="UP000799778"/>
    </source>
</evidence>
<evidence type="ECO:0000256" key="8">
    <source>
        <dbReference type="ARBA" id="ARBA00022723"/>
    </source>
</evidence>
<feature type="region of interest" description="Disordered" evidence="16">
    <location>
        <begin position="98"/>
        <end position="141"/>
    </location>
</feature>
<accession>A0A6A5XSV7</accession>
<evidence type="ECO:0000256" key="17">
    <source>
        <dbReference type="SAM" id="SignalP"/>
    </source>
</evidence>
<keyword evidence="12 15" id="KW-1015">Disulfide bond</keyword>
<dbReference type="InterPro" id="IPR008427">
    <property type="entry name" value="Extracellular_membr_CFEM_dom"/>
</dbReference>
<evidence type="ECO:0000256" key="10">
    <source>
        <dbReference type="ARBA" id="ARBA00023004"/>
    </source>
</evidence>
<evidence type="ECO:0000256" key="15">
    <source>
        <dbReference type="PROSITE-ProRule" id="PRU01356"/>
    </source>
</evidence>
<evidence type="ECO:0000256" key="16">
    <source>
        <dbReference type="SAM" id="MobiDB-lite"/>
    </source>
</evidence>
<reference evidence="19" key="1">
    <citation type="journal article" date="2020" name="Stud. Mycol.">
        <title>101 Dothideomycetes genomes: a test case for predicting lifestyles and emergence of pathogens.</title>
        <authorList>
            <person name="Haridas S."/>
            <person name="Albert R."/>
            <person name="Binder M."/>
            <person name="Bloem J."/>
            <person name="Labutti K."/>
            <person name="Salamov A."/>
            <person name="Andreopoulos B."/>
            <person name="Baker S."/>
            <person name="Barry K."/>
            <person name="Bills G."/>
            <person name="Bluhm B."/>
            <person name="Cannon C."/>
            <person name="Castanera R."/>
            <person name="Culley D."/>
            <person name="Daum C."/>
            <person name="Ezra D."/>
            <person name="Gonzalez J."/>
            <person name="Henrissat B."/>
            <person name="Kuo A."/>
            <person name="Liang C."/>
            <person name="Lipzen A."/>
            <person name="Lutzoni F."/>
            <person name="Magnuson J."/>
            <person name="Mondo S."/>
            <person name="Nolan M."/>
            <person name="Ohm R."/>
            <person name="Pangilinan J."/>
            <person name="Park H.-J."/>
            <person name="Ramirez L."/>
            <person name="Alfaro M."/>
            <person name="Sun H."/>
            <person name="Tritt A."/>
            <person name="Yoshinaga Y."/>
            <person name="Zwiers L.-H."/>
            <person name="Turgeon B."/>
            <person name="Goodwin S."/>
            <person name="Spatafora J."/>
            <person name="Crous P."/>
            <person name="Grigoriev I."/>
        </authorList>
    </citation>
    <scope>NUCLEOTIDE SEQUENCE</scope>
    <source>
        <strain evidence="19">CBS 175.79</strain>
    </source>
</reference>
<feature type="binding site" description="axial binding residue" evidence="15">
    <location>
        <position position="44"/>
    </location>
    <ligand>
        <name>heme</name>
        <dbReference type="ChEBI" id="CHEBI:30413"/>
    </ligand>
    <ligandPart>
        <name>Fe</name>
        <dbReference type="ChEBI" id="CHEBI:18248"/>
    </ligandPart>
</feature>
<dbReference type="GO" id="GO:0046872">
    <property type="term" value="F:metal ion binding"/>
    <property type="evidence" value="ECO:0007669"/>
    <property type="project" value="UniProtKB-UniRule"/>
</dbReference>
<evidence type="ECO:0000256" key="13">
    <source>
        <dbReference type="ARBA" id="ARBA00023180"/>
    </source>
</evidence>